<feature type="domain" description="Putative zinc-finger" evidence="1">
    <location>
        <begin position="5"/>
        <end position="38"/>
    </location>
</feature>
<comment type="caution">
    <text evidence="2">The sequence shown here is derived from an EMBL/GenBank/DDBJ whole genome shotgun (WGS) entry which is preliminary data.</text>
</comment>
<dbReference type="PATRIC" id="fig|411483.3.peg.1804"/>
<keyword evidence="3" id="KW-1185">Reference proteome</keyword>
<reference evidence="2" key="1">
    <citation type="submission" date="2009-08" db="EMBL/GenBank/DDBJ databases">
        <authorList>
            <person name="Weinstock G."/>
            <person name="Sodergren E."/>
            <person name="Clifton S."/>
            <person name="Fulton L."/>
            <person name="Fulton B."/>
            <person name="Courtney L."/>
            <person name="Fronick C."/>
            <person name="Harrison M."/>
            <person name="Strong C."/>
            <person name="Farmer C."/>
            <person name="Delahaunty K."/>
            <person name="Markovic C."/>
            <person name="Hall O."/>
            <person name="Minx P."/>
            <person name="Tomlinson C."/>
            <person name="Mitreva M."/>
            <person name="Nelson J."/>
            <person name="Hou S."/>
            <person name="Wollam A."/>
            <person name="Pepin K.H."/>
            <person name="Johnson M."/>
            <person name="Bhonagiri V."/>
            <person name="Nash W.E."/>
            <person name="Warren W."/>
            <person name="Chinwalla A."/>
            <person name="Mardis E.R."/>
            <person name="Wilson R.K."/>
        </authorList>
    </citation>
    <scope>NUCLEOTIDE SEQUENCE [LARGE SCALE GENOMIC DNA]</scope>
    <source>
        <strain evidence="2">A2-165</strain>
    </source>
</reference>
<gene>
    <name evidence="2" type="ORF">FAEPRAA2165_02428</name>
</gene>
<dbReference type="HOGENOM" id="CLU_2632817_0_0_9"/>
<evidence type="ECO:0000313" key="2">
    <source>
        <dbReference type="EMBL" id="EEU95959.1"/>
    </source>
</evidence>
<proteinExistence type="predicted"/>
<dbReference type="Pfam" id="PF13490">
    <property type="entry name" value="zf-HC2"/>
    <property type="match status" value="1"/>
</dbReference>
<organism evidence="2 3">
    <name type="scientific">Faecalibacterium duncaniae (strain DSM 17677 / JCM 31915 / A2-165)</name>
    <name type="common">Faecalibacterium prausnitzii</name>
    <dbReference type="NCBI Taxonomy" id="411483"/>
    <lineage>
        <taxon>Bacteria</taxon>
        <taxon>Bacillati</taxon>
        <taxon>Bacillota</taxon>
        <taxon>Clostridia</taxon>
        <taxon>Eubacteriales</taxon>
        <taxon>Oscillospiraceae</taxon>
        <taxon>Faecalibacterium</taxon>
    </lineage>
</organism>
<name>C7H7Z3_FAED2</name>
<dbReference type="OrthoDB" id="6194834at2"/>
<dbReference type="RefSeq" id="WP_005934411.1">
    <property type="nucleotide sequence ID" value="NZ_GG697152.2"/>
</dbReference>
<dbReference type="STRING" id="411483.FAEPRAA2165_02428"/>
<dbReference type="EMBL" id="ACOP02000067">
    <property type="protein sequence ID" value="EEU95959.1"/>
    <property type="molecule type" value="Genomic_DNA"/>
</dbReference>
<accession>C7H7Z3</accession>
<evidence type="ECO:0000313" key="3">
    <source>
        <dbReference type="Proteomes" id="UP000004619"/>
    </source>
</evidence>
<dbReference type="AlphaFoldDB" id="C7H7Z3"/>
<evidence type="ECO:0000259" key="1">
    <source>
        <dbReference type="Pfam" id="PF13490"/>
    </source>
</evidence>
<sequence>MKLPCYLVQDLLPLYKDHVCDEQTSADVAEHLSDCAACSALLAEMDAPPQETAVQEEQAAEAAEALSTVKRICAPGR</sequence>
<protein>
    <recommendedName>
        <fullName evidence="1">Putative zinc-finger domain-containing protein</fullName>
    </recommendedName>
</protein>
<dbReference type="InterPro" id="IPR027383">
    <property type="entry name" value="Znf_put"/>
</dbReference>
<dbReference type="Proteomes" id="UP000004619">
    <property type="component" value="Unassembled WGS sequence"/>
</dbReference>